<gene>
    <name evidence="3" type="ORF">C4D60_Mb09t12030</name>
</gene>
<keyword evidence="4" id="KW-1185">Reference proteome</keyword>
<evidence type="ECO:0000313" key="3">
    <source>
        <dbReference type="EMBL" id="THU47106.1"/>
    </source>
</evidence>
<name>A0A4V4H368_MUSBA</name>
<dbReference type="SMART" id="SM00482">
    <property type="entry name" value="POLAc"/>
    <property type="match status" value="1"/>
</dbReference>
<comment type="caution">
    <text evidence="3">The sequence shown here is derived from an EMBL/GenBank/DDBJ whole genome shotgun (WGS) entry which is preliminary data.</text>
</comment>
<dbReference type="Pfam" id="PF00476">
    <property type="entry name" value="DNA_pol_A"/>
    <property type="match status" value="2"/>
</dbReference>
<proteinExistence type="predicted"/>
<dbReference type="PRINTS" id="PR00868">
    <property type="entry name" value="DNAPOLI"/>
</dbReference>
<dbReference type="GO" id="GO:0003677">
    <property type="term" value="F:DNA binding"/>
    <property type="evidence" value="ECO:0007669"/>
    <property type="project" value="InterPro"/>
</dbReference>
<dbReference type="Proteomes" id="UP000317650">
    <property type="component" value="Chromosome 9"/>
</dbReference>
<accession>A0A4V4H368</accession>
<dbReference type="Gene3D" id="3.30.70.370">
    <property type="match status" value="1"/>
</dbReference>
<dbReference type="EMBL" id="PYDT01000010">
    <property type="protein sequence ID" value="THU47106.1"/>
    <property type="molecule type" value="Genomic_DNA"/>
</dbReference>
<dbReference type="InterPro" id="IPR002298">
    <property type="entry name" value="DNA_polymerase_A"/>
</dbReference>
<dbReference type="GO" id="GO:0006302">
    <property type="term" value="P:double-strand break repair"/>
    <property type="evidence" value="ECO:0007669"/>
    <property type="project" value="TreeGrafter"/>
</dbReference>
<reference evidence="3 4" key="1">
    <citation type="journal article" date="2019" name="Nat. Plants">
        <title>Genome sequencing of Musa balbisiana reveals subgenome evolution and function divergence in polyploid bananas.</title>
        <authorList>
            <person name="Yao X."/>
        </authorList>
    </citation>
    <scope>NUCLEOTIDE SEQUENCE [LARGE SCALE GENOMIC DNA]</scope>
    <source>
        <strain evidence="4">cv. DH-PKW</strain>
        <tissue evidence="3">Leaves</tissue>
    </source>
</reference>
<dbReference type="InterPro" id="IPR001098">
    <property type="entry name" value="DNA-dir_DNA_pol_A_palm_dom"/>
</dbReference>
<sequence length="293" mass="33156">MGIQTQSGNWAVRLLPDIPYPIENQANQLALEKDRYKIRQAFVAGPGKSLIVADYGQLELRILAHLANCKSMLEVFRAGGDFHSRAAMNMYAHVREAVEKNRVLLEWHPQPGENKPPVPLLKDAFGSERRKAKMLNFSIAYGKTPVGLSRDWKVSVEEAKDTVSLWYKERKEVLRWQKERKKEAIKSKCVRTLLGRPLHFPLVETVSDAQMGHILRAAISTPVQGSAADVAMCAMLEIDRNIRLKELGWKLLLQLAKAIVVECMSKPFYGTNFLEVDLVVDAKCAQSWYAAKR</sequence>
<dbReference type="PANTHER" id="PTHR10133:SF27">
    <property type="entry name" value="DNA POLYMERASE NU"/>
    <property type="match status" value="1"/>
</dbReference>
<dbReference type="SUPFAM" id="SSF56672">
    <property type="entry name" value="DNA/RNA polymerases"/>
    <property type="match status" value="1"/>
</dbReference>
<dbReference type="GO" id="GO:0003887">
    <property type="term" value="F:DNA-directed DNA polymerase activity"/>
    <property type="evidence" value="ECO:0007669"/>
    <property type="project" value="InterPro"/>
</dbReference>
<dbReference type="STRING" id="52838.A0A4V4H368"/>
<dbReference type="GO" id="GO:0006261">
    <property type="term" value="P:DNA-templated DNA replication"/>
    <property type="evidence" value="ECO:0007669"/>
    <property type="project" value="InterPro"/>
</dbReference>
<keyword evidence="1" id="KW-0235">DNA replication</keyword>
<dbReference type="Gene3D" id="1.10.150.20">
    <property type="entry name" value="5' to 3' exonuclease, C-terminal subdomain"/>
    <property type="match status" value="1"/>
</dbReference>
<dbReference type="PANTHER" id="PTHR10133">
    <property type="entry name" value="DNA POLYMERASE I"/>
    <property type="match status" value="1"/>
</dbReference>
<dbReference type="InterPro" id="IPR043502">
    <property type="entry name" value="DNA/RNA_pol_sf"/>
</dbReference>
<organism evidence="3 4">
    <name type="scientific">Musa balbisiana</name>
    <name type="common">Banana</name>
    <dbReference type="NCBI Taxonomy" id="52838"/>
    <lineage>
        <taxon>Eukaryota</taxon>
        <taxon>Viridiplantae</taxon>
        <taxon>Streptophyta</taxon>
        <taxon>Embryophyta</taxon>
        <taxon>Tracheophyta</taxon>
        <taxon>Spermatophyta</taxon>
        <taxon>Magnoliopsida</taxon>
        <taxon>Liliopsida</taxon>
        <taxon>Zingiberales</taxon>
        <taxon>Musaceae</taxon>
        <taxon>Musa</taxon>
    </lineage>
</organism>
<dbReference type="AlphaFoldDB" id="A0A4V4H368"/>
<evidence type="ECO:0000256" key="1">
    <source>
        <dbReference type="ARBA" id="ARBA00022705"/>
    </source>
</evidence>
<feature type="domain" description="DNA-directed DNA polymerase family A palm" evidence="2">
    <location>
        <begin position="37"/>
        <end position="260"/>
    </location>
</feature>
<evidence type="ECO:0000259" key="2">
    <source>
        <dbReference type="SMART" id="SM00482"/>
    </source>
</evidence>
<evidence type="ECO:0000313" key="4">
    <source>
        <dbReference type="Proteomes" id="UP000317650"/>
    </source>
</evidence>
<protein>
    <recommendedName>
        <fullName evidence="2">DNA-directed DNA polymerase family A palm domain-containing protein</fullName>
    </recommendedName>
</protein>
<dbReference type="FunFam" id="1.10.150.20:FF:000034">
    <property type="entry name" value="DNA polymerase I"/>
    <property type="match status" value="1"/>
</dbReference>